<dbReference type="InParanoid" id="A0A177CM00"/>
<protein>
    <submittedName>
        <fullName evidence="2">Uncharacterized protein</fullName>
    </submittedName>
</protein>
<proteinExistence type="predicted"/>
<feature type="region of interest" description="Disordered" evidence="1">
    <location>
        <begin position="23"/>
        <end position="50"/>
    </location>
</feature>
<feature type="region of interest" description="Disordered" evidence="1">
    <location>
        <begin position="86"/>
        <end position="193"/>
    </location>
</feature>
<evidence type="ECO:0000313" key="2">
    <source>
        <dbReference type="EMBL" id="OAG08281.1"/>
    </source>
</evidence>
<dbReference type="STRING" id="1460663.A0A177CM00"/>
<feature type="region of interest" description="Disordered" evidence="1">
    <location>
        <begin position="220"/>
        <end position="251"/>
    </location>
</feature>
<dbReference type="OrthoDB" id="3944862at2759"/>
<reference evidence="2 3" key="1">
    <citation type="submission" date="2016-05" db="EMBL/GenBank/DDBJ databases">
        <title>Comparative analysis of secretome profiles of manganese(II)-oxidizing ascomycete fungi.</title>
        <authorList>
            <consortium name="DOE Joint Genome Institute"/>
            <person name="Zeiner C.A."/>
            <person name="Purvine S.O."/>
            <person name="Zink E.M."/>
            <person name="Wu S."/>
            <person name="Pasa-Tolic L."/>
            <person name="Chaput D.L."/>
            <person name="Haridas S."/>
            <person name="Grigoriev I.V."/>
            <person name="Santelli C.M."/>
            <person name="Hansel C.M."/>
        </authorList>
    </citation>
    <scope>NUCLEOTIDE SEQUENCE [LARGE SCALE GENOMIC DNA]</scope>
    <source>
        <strain evidence="2 3">AP3s5-JAC2a</strain>
    </source>
</reference>
<feature type="compositionally biased region" description="Low complexity" evidence="1">
    <location>
        <begin position="172"/>
        <end position="193"/>
    </location>
</feature>
<feature type="region of interest" description="Disordered" evidence="1">
    <location>
        <begin position="450"/>
        <end position="484"/>
    </location>
</feature>
<evidence type="ECO:0000313" key="3">
    <source>
        <dbReference type="Proteomes" id="UP000077069"/>
    </source>
</evidence>
<feature type="compositionally biased region" description="Basic and acidic residues" evidence="1">
    <location>
        <begin position="588"/>
        <end position="598"/>
    </location>
</feature>
<dbReference type="EMBL" id="KV441550">
    <property type="protein sequence ID" value="OAG08281.1"/>
    <property type="molecule type" value="Genomic_DNA"/>
</dbReference>
<dbReference type="AlphaFoldDB" id="A0A177CM00"/>
<feature type="compositionally biased region" description="Polar residues" evidence="1">
    <location>
        <begin position="105"/>
        <end position="133"/>
    </location>
</feature>
<keyword evidence="3" id="KW-1185">Reference proteome</keyword>
<name>A0A177CM00_9PLEO</name>
<feature type="compositionally biased region" description="Polar residues" evidence="1">
    <location>
        <begin position="455"/>
        <end position="484"/>
    </location>
</feature>
<accession>A0A177CM00</accession>
<organism evidence="2 3">
    <name type="scientific">Paraphaeosphaeria sporulosa</name>
    <dbReference type="NCBI Taxonomy" id="1460663"/>
    <lineage>
        <taxon>Eukaryota</taxon>
        <taxon>Fungi</taxon>
        <taxon>Dikarya</taxon>
        <taxon>Ascomycota</taxon>
        <taxon>Pezizomycotina</taxon>
        <taxon>Dothideomycetes</taxon>
        <taxon>Pleosporomycetidae</taxon>
        <taxon>Pleosporales</taxon>
        <taxon>Massarineae</taxon>
        <taxon>Didymosphaeriaceae</taxon>
        <taxon>Paraphaeosphaeria</taxon>
    </lineage>
</organism>
<gene>
    <name evidence="2" type="ORF">CC84DRAFT_1257174</name>
</gene>
<evidence type="ECO:0000256" key="1">
    <source>
        <dbReference type="SAM" id="MobiDB-lite"/>
    </source>
</evidence>
<feature type="compositionally biased region" description="Polar residues" evidence="1">
    <location>
        <begin position="234"/>
        <end position="243"/>
    </location>
</feature>
<feature type="compositionally biased region" description="Basic residues" evidence="1">
    <location>
        <begin position="156"/>
        <end position="171"/>
    </location>
</feature>
<dbReference type="Proteomes" id="UP000077069">
    <property type="component" value="Unassembled WGS sequence"/>
</dbReference>
<dbReference type="RefSeq" id="XP_018038646.1">
    <property type="nucleotide sequence ID" value="XM_018184705.1"/>
</dbReference>
<sequence>MPMRRRDRPILLSLHDWLTTSDSEPENFLTPLKERSSPYFDRGPLQGTHVSEEIRHEPRPLLSLYDWLTASDSRQDFLLAPLQSQSSANFDAEPPKGSTKRSKSDSVLVSQQRTSYTASKQRQTAPRTGSQTVHRPCNDAEIRPDYRNTDDTETRRPRRPRITPLRARKSRAASSSSQEADSQTSSPGIRGIPSISISAPILMLQEPREAYRDRLKAPLKSSMKHTPNAEETPAESTADSSSITEHHRPYQSLRRLKPVDFKGLDAIGMRTVLPLKPWVSDTMMNTFEEDKSHGDLTTESQIVVGGDPSCLRPEIKSEMAVPALTKTDVHVVTLTPTYEVNVLSRKPDISTTTPTMQIIKSADSCHEVVWDDIPAEDNKRVHCRISLPSRALQTLSSARESDLRHVNSNLCEWDWGRGPGLESFAPQVVVFPDDESHAYAVTCVEDDDGNITIRAPSNSQETTGAPSYATSTPGTASSSRPPSQYVTDAAEKLEVDRFHDSAEESVAILVVPDAEVALGTIATLSNDFKKPLADRRLSNVDDSEMKFRGHRDSVTIARSRLLHDGEVSPELLEVQKYSSTAKRRMHARNREKSEEGVAKARTATVPSL</sequence>
<feature type="region of interest" description="Disordered" evidence="1">
    <location>
        <begin position="578"/>
        <end position="608"/>
    </location>
</feature>
<dbReference type="GeneID" id="28768191"/>
<feature type="compositionally biased region" description="Basic and acidic residues" evidence="1">
    <location>
        <begin position="136"/>
        <end position="155"/>
    </location>
</feature>